<geneLocation type="plasmid" evidence="2">
    <name>pTfr446</name>
</geneLocation>
<organism evidence="3">
    <name type="scientific">Thiothrix fructosivorans</name>
    <dbReference type="NCBI Taxonomy" id="111770"/>
    <lineage>
        <taxon>Bacteria</taxon>
        <taxon>Pseudomonadati</taxon>
        <taxon>Pseudomonadota</taxon>
        <taxon>Gammaproteobacteria</taxon>
        <taxon>Thiotrichales</taxon>
        <taxon>Thiotrichaceae</taxon>
        <taxon>Thiothrix</taxon>
    </lineage>
</organism>
<name>A0A8B0SF11_9GAMM</name>
<dbReference type="RefSeq" id="WP_207249589.1">
    <property type="nucleotide sequence ID" value="NZ_JAFMPM010000005.1"/>
</dbReference>
<protein>
    <submittedName>
        <fullName evidence="3">Phage antirepressor KilAC domain-containing protein</fullName>
    </submittedName>
</protein>
<keyword evidence="4" id="KW-1185">Reference proteome</keyword>
<dbReference type="Pfam" id="PF02498">
    <property type="entry name" value="Bro-N"/>
    <property type="match status" value="1"/>
</dbReference>
<dbReference type="Pfam" id="PF03374">
    <property type="entry name" value="ANT"/>
    <property type="match status" value="1"/>
</dbReference>
<dbReference type="InterPro" id="IPR005039">
    <property type="entry name" value="Ant_C"/>
</dbReference>
<dbReference type="AlphaFoldDB" id="A0A8B0SF11"/>
<sequence>MNNQLAMVTDNAWQTETEITGALSTHRWLDIDIRCVNTDDGEIWFFAADVCSALDIGNTTNALKRLDSDETGTYLSGRVEFNVISESGLYSLTMTSRKSEAKKFKGWVTRDLLPTIRKHGSYGSQPALPTNFAEALRLAADQAETIARLEHQRVQDMPKVEFANRVAQSDDLLSIEEAAKILGTGRNRLFKWLRDNDYLMYGNSPRQRWLDRGMFEVVLYEFQDANGYTRTASKTCVTAKGLVMLQGRMDDIQFGQATTGSARMLVEGVQASLF</sequence>
<dbReference type="PANTHER" id="PTHR36180">
    <property type="entry name" value="DNA-BINDING PROTEIN-RELATED-RELATED"/>
    <property type="match status" value="1"/>
</dbReference>
<evidence type="ECO:0000313" key="4">
    <source>
        <dbReference type="Proteomes" id="UP000664466"/>
    </source>
</evidence>
<dbReference type="Proteomes" id="UP000664466">
    <property type="component" value="Unassembled WGS sequence"/>
</dbReference>
<dbReference type="EMBL" id="CP072748">
    <property type="protein sequence ID" value="QTX10643.1"/>
    <property type="molecule type" value="Genomic_DNA"/>
</dbReference>
<evidence type="ECO:0000259" key="1">
    <source>
        <dbReference type="PROSITE" id="PS51750"/>
    </source>
</evidence>
<dbReference type="GO" id="GO:0003677">
    <property type="term" value="F:DNA binding"/>
    <property type="evidence" value="ECO:0007669"/>
    <property type="project" value="InterPro"/>
</dbReference>
<dbReference type="PANTHER" id="PTHR36180:SF2">
    <property type="entry name" value="BRO FAMILY PROTEIN"/>
    <property type="match status" value="1"/>
</dbReference>
<feature type="domain" description="Bro-N" evidence="1">
    <location>
        <begin position="30"/>
        <end position="120"/>
    </location>
</feature>
<proteinExistence type="predicted"/>
<reference evidence="2 4" key="1">
    <citation type="submission" date="2021-03" db="EMBL/GenBank/DDBJ databases">
        <title>Draft genome and methylome analysis of Thiotrix fructosivoruns ATCC 49748.</title>
        <authorList>
            <person name="Fomenkov A."/>
            <person name="Grabovich M.Y."/>
            <person name="Roberts R.J."/>
        </authorList>
    </citation>
    <scope>NUCLEOTIDE SEQUENCE [LARGE SCALE GENOMIC DNA]</scope>
    <source>
        <strain evidence="2 4">ATCC 49748</strain>
        <plasmid evidence="2">pTfr446</plasmid>
    </source>
</reference>
<evidence type="ECO:0000313" key="3">
    <source>
        <dbReference type="EMBL" id="QTX10643.1"/>
    </source>
</evidence>
<dbReference type="SMART" id="SM01040">
    <property type="entry name" value="Bro-N"/>
    <property type="match status" value="1"/>
</dbReference>
<dbReference type="PROSITE" id="PS51750">
    <property type="entry name" value="BRO_N"/>
    <property type="match status" value="1"/>
</dbReference>
<evidence type="ECO:0000313" key="2">
    <source>
        <dbReference type="EMBL" id="MBO0611697.1"/>
    </source>
</evidence>
<accession>A0A8B0SF11</accession>
<gene>
    <name evidence="3" type="ORF">J1836_019095</name>
    <name evidence="2" type="ORF">J1836_01970</name>
</gene>
<dbReference type="InterPro" id="IPR003497">
    <property type="entry name" value="BRO_N_domain"/>
</dbReference>
<reference evidence="3" key="2">
    <citation type="submission" date="2021-04" db="EMBL/GenBank/DDBJ databases">
        <title>Complete Genome and methylome analysis of Thiothrix fructosivorans ATCC 49748.</title>
        <authorList>
            <person name="Fomenkov A."/>
            <person name="Sun L."/>
            <person name="Vincze T."/>
            <person name="Grabovich M.Y."/>
            <person name="Roberts R.J."/>
        </authorList>
    </citation>
    <scope>NUCLEOTIDE SEQUENCE</scope>
    <source>
        <strain evidence="3">ATCC 49748</strain>
    </source>
</reference>
<dbReference type="EMBL" id="JAFMPM010000005">
    <property type="protein sequence ID" value="MBO0611697.1"/>
    <property type="molecule type" value="Genomic_DNA"/>
</dbReference>
<keyword evidence="2" id="KW-0614">Plasmid</keyword>